<dbReference type="Proteomes" id="UP001364224">
    <property type="component" value="Unassembled WGS sequence"/>
</dbReference>
<keyword evidence="3" id="KW-1185">Reference proteome</keyword>
<gene>
    <name evidence="2" type="ORF">V1286_002532</name>
</gene>
<dbReference type="Gene3D" id="3.30.1330.40">
    <property type="entry name" value="RutC-like"/>
    <property type="match status" value="1"/>
</dbReference>
<dbReference type="Pfam" id="PF01042">
    <property type="entry name" value="Ribonuc_L-PSP"/>
    <property type="match status" value="1"/>
</dbReference>
<dbReference type="RefSeq" id="WP_334479904.1">
    <property type="nucleotide sequence ID" value="NZ_JAZHRV010000001.1"/>
</dbReference>
<evidence type="ECO:0000313" key="2">
    <source>
        <dbReference type="EMBL" id="MEH2555003.1"/>
    </source>
</evidence>
<reference evidence="2 3" key="1">
    <citation type="submission" date="2024-02" db="EMBL/GenBank/DDBJ databases">
        <title>Adaptive strategies in a cosmopolitan and abundant soil bacterium.</title>
        <authorList>
            <person name="Carini P."/>
        </authorList>
    </citation>
    <scope>NUCLEOTIDE SEQUENCE [LARGE SCALE GENOMIC DNA]</scope>
    <source>
        <strain evidence="2 3">AZCC 1608</strain>
    </source>
</reference>
<dbReference type="PANTHER" id="PTHR11803">
    <property type="entry name" value="2-IMINOBUTANOATE/2-IMINOPROPANOATE DEAMINASE RIDA"/>
    <property type="match status" value="1"/>
</dbReference>
<proteinExistence type="inferred from homology"/>
<accession>A0ABU8B8X5</accession>
<dbReference type="InterPro" id="IPR035959">
    <property type="entry name" value="RutC-like_sf"/>
</dbReference>
<dbReference type="SUPFAM" id="SSF55298">
    <property type="entry name" value="YjgF-like"/>
    <property type="match status" value="1"/>
</dbReference>
<dbReference type="PANTHER" id="PTHR11803:SF58">
    <property type="entry name" value="PROTEIN HMF1-RELATED"/>
    <property type="match status" value="1"/>
</dbReference>
<comment type="similarity">
    <text evidence="1">Belongs to the RutC family.</text>
</comment>
<evidence type="ECO:0000313" key="3">
    <source>
        <dbReference type="Proteomes" id="UP001364224"/>
    </source>
</evidence>
<protein>
    <submittedName>
        <fullName evidence="2">Enamine deaminase RidA (YjgF/YER057c/UK114 family)</fullName>
    </submittedName>
</protein>
<dbReference type="InterPro" id="IPR006175">
    <property type="entry name" value="YjgF/YER057c/UK114"/>
</dbReference>
<name>A0ABU8B8X5_9BRAD</name>
<organism evidence="2 3">
    <name type="scientific">Bradyrhizobium algeriense</name>
    <dbReference type="NCBI Taxonomy" id="634784"/>
    <lineage>
        <taxon>Bacteria</taxon>
        <taxon>Pseudomonadati</taxon>
        <taxon>Pseudomonadota</taxon>
        <taxon>Alphaproteobacteria</taxon>
        <taxon>Hyphomicrobiales</taxon>
        <taxon>Nitrobacteraceae</taxon>
        <taxon>Bradyrhizobium</taxon>
    </lineage>
</organism>
<sequence>MITRINPPELGSPPGYSQIVEVTAGRIIFIAGQTALDRDGNVVGSNDFAAQAEQVFRNLTIALEARGCTPANLVKLTVFLTDMDNLGPYREARNPFFASVTPPAAPAVTLVEVSKLYGPDFLIEIEAIAAA</sequence>
<dbReference type="EMBL" id="JAZHRV010000001">
    <property type="protein sequence ID" value="MEH2555003.1"/>
    <property type="molecule type" value="Genomic_DNA"/>
</dbReference>
<dbReference type="CDD" id="cd00448">
    <property type="entry name" value="YjgF_YER057c_UK114_family"/>
    <property type="match status" value="1"/>
</dbReference>
<comment type="caution">
    <text evidence="2">The sequence shown here is derived from an EMBL/GenBank/DDBJ whole genome shotgun (WGS) entry which is preliminary data.</text>
</comment>
<evidence type="ECO:0000256" key="1">
    <source>
        <dbReference type="ARBA" id="ARBA00010552"/>
    </source>
</evidence>